<proteinExistence type="predicted"/>
<reference evidence="1" key="1">
    <citation type="submission" date="2024-05" db="EMBL/GenBank/DDBJ databases">
        <title>Planctomycetes of the genus Singulisphaera possess chitinolytic capabilities.</title>
        <authorList>
            <person name="Ivanova A."/>
        </authorList>
    </citation>
    <scope>NUCLEOTIDE SEQUENCE</scope>
    <source>
        <strain evidence="1">Ch08T</strain>
    </source>
</reference>
<organism evidence="1">
    <name type="scientific">Singulisphaera sp. Ch08</name>
    <dbReference type="NCBI Taxonomy" id="3120278"/>
    <lineage>
        <taxon>Bacteria</taxon>
        <taxon>Pseudomonadati</taxon>
        <taxon>Planctomycetota</taxon>
        <taxon>Planctomycetia</taxon>
        <taxon>Isosphaerales</taxon>
        <taxon>Isosphaeraceae</taxon>
        <taxon>Singulisphaera</taxon>
    </lineage>
</organism>
<dbReference type="RefSeq" id="WP_406699671.1">
    <property type="nucleotide sequence ID" value="NZ_CP155447.1"/>
</dbReference>
<gene>
    <name evidence="1" type="ORF">V5E97_12505</name>
</gene>
<dbReference type="AlphaFoldDB" id="A0AAU7CP80"/>
<sequence length="70" mass="8049">MLGVLVSVQGREARWNVARRLRTALYHKLMAEGTEQSQALPTRTTSPLLVEILDQLLTYCRDQRVSDTYE</sequence>
<evidence type="ECO:0000313" key="1">
    <source>
        <dbReference type="EMBL" id="XBH06823.1"/>
    </source>
</evidence>
<dbReference type="EMBL" id="CP155447">
    <property type="protein sequence ID" value="XBH06823.1"/>
    <property type="molecule type" value="Genomic_DNA"/>
</dbReference>
<name>A0AAU7CP80_9BACT</name>
<protein>
    <submittedName>
        <fullName evidence="1">Uncharacterized protein</fullName>
    </submittedName>
</protein>
<accession>A0AAU7CP80</accession>